<dbReference type="Proteomes" id="UP001148737">
    <property type="component" value="Unassembled WGS sequence"/>
</dbReference>
<organism evidence="1 2">
    <name type="scientific">Lecanicillium saksenae</name>
    <dbReference type="NCBI Taxonomy" id="468837"/>
    <lineage>
        <taxon>Eukaryota</taxon>
        <taxon>Fungi</taxon>
        <taxon>Dikarya</taxon>
        <taxon>Ascomycota</taxon>
        <taxon>Pezizomycotina</taxon>
        <taxon>Sordariomycetes</taxon>
        <taxon>Hypocreomycetidae</taxon>
        <taxon>Hypocreales</taxon>
        <taxon>Cordycipitaceae</taxon>
        <taxon>Lecanicillium</taxon>
    </lineage>
</organism>
<proteinExistence type="predicted"/>
<dbReference type="EMBL" id="JANAKD010000095">
    <property type="protein sequence ID" value="KAJ3497705.1"/>
    <property type="molecule type" value="Genomic_DNA"/>
</dbReference>
<sequence>MGSLPTEKRLHNAFLFGPQALSLDVDDVKALRDTIYSANNRHQWAIHSLEELIESWDIIAGKVPKLKILDGKTILQDFVDQFKSGNVSASSFPLRNIVSTPIVVMMHLIEYSKALKETWPKLAEDDPLPSEFLSESVAAGLCTGMLGAVVASHSNTIQQLKTNASKAMKQAMAIGALVDAESASPGGRAVSFSVSWGAGRTLSTIQELMRQFNTAYISVLMDERRATVTLSAESSEAFAKSLKAAGVYVVKLELNGRFHWEGHKAEARQLEDLFKKEESFCISSKPVMRFHGDLQNTQQCESVQGTVLRGILLEQCDWFTSFSQLVDPAVLDSSQGSIISIGPERCVPPTLGNTFRSRVFQIGNARLSKESTGENPDNNDERIAVIGMSCHVPGAEDLQEFWKVLISGQSQHKEVPAERFPMDTYWRAAEGRKWFGNFIDDFDKFDHKFFKKSPRESASMDPQQRLCLKLAYQAMEQAGYFKSLSVTDNKHVGCYIGVGNIDYWDNVACHAANAYSTTGNLRAFAAGKISHYFGWTGPSLTIDTACSSSSVAVHQACRAIIHGECTTALAAGVNLFTSANWFHNLAGASFLSPTGQCKPFDASGDGYCRGEGGCAVYLKKLSSALSDGDQILGVIAATKVYQNQNCTAITVPNAPSLSQLFSDTLKQANLKPKAITVVEAHGTGTPVGDPAEYDAIRAALGGQARANTTLSLMSVKGLVGHAEFASGIISLVKILLMIHHGTVPPQPSFTTYNPALKMTPADKIEICTKTRKWDADFRAALINNYGASGSNASMIVTESPTLRHPSQRETVAETQAYPFQLRALDQKGIKSYATKLKQWIESQEVEQVASTQAISVSSLSLQLFHQLNPTLPCGAVFSASSLADVSARLSVIESGNGSEQFPITARPIILCFGGQVSTFVGLDRAVFDSATLLRSHLDRCDAACQSLGLDSIYPEIFQKTPIEDICRLQVALFAVQYSCAQVWIDSGVNVAATVGHSFGELTALCISGTYTLDDALRIISRRARIIRDYWGPEKGAMLAVEADLATVNSLIENAGQESHGQTNVGIACHNGPRSFTLAGSEHWIETFQQTACKSEIPPKMKRLNVTNAFHSALVEPLMKSLEEVARDIKFYPPSIRVERATKEPSSTLLTPNFVAQHLREPVCFHDAVQRLHNDYPEAVWLEAGSNSSIANMASRALENTKSSHFQTVNITSNNSLSFLIDNTVNLWKQGIQAKFWLLHGKQSFSPIIIPPYQFEKAVHWMDLKEIPAHAPAATTPDPAQDAVMPTTLTSFISMYGDKSQTYRFSVNVSTEKFQKAVNAIKIAQKLRSSPTLFPIELVLDAIYNSHPELEAASSEPLIYQTEVFKSLTSDAIDGIFLDLTWDEDRDRSCSWTISKTEGQQGGAGVYSSGKLSFPSHNDPFNTEDHHHLSRLSGRSRCEKLLFGDTGDSVTVLQGRSIYRSMQPLIEYKNASILIQKVSGEDNEVSGIVRTQFTDVGKTNDRSSAITERIDAFCQVPNVFLNLMVDEEAESETQSNNNGIYLCRGFSKRLAKSKSWSNTTQQREWHVFAISHKISSSEYLVDIFVFDHPTGDLCEVILGASYQRHTGDGIMHAHFRPEPTESVVTCSTSAGIPTPAASTDSEVTREEKGSPLVGSAISTLKTPAQAPASAEERPEVYEKTVELVCNLSGLEPEDIGRDSDLAELGIDSLMAMEVVREVDAAFHVVLSNDSLMELTDFKSLVYCIRSALGLSSSIEKSENSRNLPAETFSEEPQTNGVAHAELSGGSSNATNNAHSAQTVMPNEDNASLSPSTVLETFAEVSWQTDDLLEKRDLAGYNKRITPRTSELCVAYILDAFDQLGCSIRSAKPGDKLPRVEYLPKHEKLMKLMYQLLEVDARLIDIEGSTMTRTSVAAPVKSTDNLLEKLLEEEPTHKYDVKLAALVGARFADLITGKEDGVQLIFGRQDSRDVASDFYAKSPFTGVWIDQLMIFMEKFVSKLQGAGTTLNILEIGAGTGGTTSQILPLLARLGVPIRYTMSDISGSLVAAARKRFKSYPFVQFKVVDVESQPDPALIQSQHVILATNCIHATRNLSTSLRNIHKMLRKDGFLMLLEMTHQVPWIDFVFGLLEGWWLFEDQREYVLASIGHWERVLRAVGFGHVDWTKGDHPESDLQRLIIAFPSDQSHPPAMRPTDYVSRIFEPSLPTNNDERQKVSDNYVAKYSKDFELSATSTPRYKSTSSYCILVTGATGSLGSHIVAALAQREDVATVICINRLSNADSVSRQKSSFAMRGIQLNEGHLSKLEVIETDTSKPFIGLSDEKYQSVIGRVTHMVHSAWPMSLTRPIRMYEIQMKILKNLISLAVDITKAQPQLCLGFQFVSSIAVVANYPLWKNSPLVPEQMTTVESVPLTGYAEAKQVCEMVLSKTLRKYPDRFHAMAVRVAQISGSTTNGYWNNSEYMPFLIKTSQSLGILPQMDGTLSWYPVDGVAATLGELLMSNEAKDLIYHIDNPSRQGWKEMIASLASALGLGEKSIVPFDEWIDRVRRLRGSTVDNPALQLIDFFENYFIPMSCGDLILDTTKANQYSDTLRNQAPISDEVVGKYITSLRASGFLN</sequence>
<comment type="caution">
    <text evidence="1">The sequence shown here is derived from an EMBL/GenBank/DDBJ whole genome shotgun (WGS) entry which is preliminary data.</text>
</comment>
<reference evidence="1" key="1">
    <citation type="submission" date="2022-07" db="EMBL/GenBank/DDBJ databases">
        <title>Genome Sequence of Lecanicillium saksenae.</title>
        <authorList>
            <person name="Buettner E."/>
        </authorList>
    </citation>
    <scope>NUCLEOTIDE SEQUENCE</scope>
    <source>
        <strain evidence="1">VT-O1</strain>
    </source>
</reference>
<protein>
    <submittedName>
        <fullName evidence="1">Uncharacterized protein</fullName>
    </submittedName>
</protein>
<gene>
    <name evidence="1" type="ORF">NLG97_g1700</name>
</gene>
<accession>A0ACC1R310</accession>
<keyword evidence="2" id="KW-1185">Reference proteome</keyword>
<evidence type="ECO:0000313" key="1">
    <source>
        <dbReference type="EMBL" id="KAJ3497705.1"/>
    </source>
</evidence>
<evidence type="ECO:0000313" key="2">
    <source>
        <dbReference type="Proteomes" id="UP001148737"/>
    </source>
</evidence>
<name>A0ACC1R310_9HYPO</name>